<dbReference type="InterPro" id="IPR046341">
    <property type="entry name" value="SET_dom_sf"/>
</dbReference>
<feature type="domain" description="SET" evidence="2">
    <location>
        <begin position="13"/>
        <end position="235"/>
    </location>
</feature>
<evidence type="ECO:0000259" key="2">
    <source>
        <dbReference type="PROSITE" id="PS50280"/>
    </source>
</evidence>
<organism evidence="3 4">
    <name type="scientific">Exophiala bonariae</name>
    <dbReference type="NCBI Taxonomy" id="1690606"/>
    <lineage>
        <taxon>Eukaryota</taxon>
        <taxon>Fungi</taxon>
        <taxon>Dikarya</taxon>
        <taxon>Ascomycota</taxon>
        <taxon>Pezizomycotina</taxon>
        <taxon>Eurotiomycetes</taxon>
        <taxon>Chaetothyriomycetidae</taxon>
        <taxon>Chaetothyriales</taxon>
        <taxon>Herpotrichiellaceae</taxon>
        <taxon>Exophiala</taxon>
    </lineage>
</organism>
<reference evidence="3 4" key="1">
    <citation type="submission" date="2023-08" db="EMBL/GenBank/DDBJ databases">
        <title>Black Yeasts Isolated from many extreme environments.</title>
        <authorList>
            <person name="Coleine C."/>
            <person name="Stajich J.E."/>
            <person name="Selbmann L."/>
        </authorList>
    </citation>
    <scope>NUCLEOTIDE SEQUENCE [LARGE SCALE GENOMIC DNA]</scope>
    <source>
        <strain evidence="3 4">CCFEE 5792</strain>
    </source>
</reference>
<gene>
    <name evidence="3" type="ORF">LTR84_012375</name>
</gene>
<feature type="region of interest" description="Disordered" evidence="1">
    <location>
        <begin position="464"/>
        <end position="508"/>
    </location>
</feature>
<dbReference type="InterPro" id="IPR050869">
    <property type="entry name" value="H3K4_H4K5_MeTrfase"/>
</dbReference>
<evidence type="ECO:0000256" key="1">
    <source>
        <dbReference type="SAM" id="MobiDB-lite"/>
    </source>
</evidence>
<dbReference type="EMBL" id="JAVRRD010000007">
    <property type="protein sequence ID" value="KAK5056843.1"/>
    <property type="molecule type" value="Genomic_DNA"/>
</dbReference>
<dbReference type="AlphaFoldDB" id="A0AAV9NIG0"/>
<dbReference type="RefSeq" id="XP_064708559.1">
    <property type="nucleotide sequence ID" value="XM_064855899.1"/>
</dbReference>
<evidence type="ECO:0000313" key="3">
    <source>
        <dbReference type="EMBL" id="KAK5056843.1"/>
    </source>
</evidence>
<dbReference type="Proteomes" id="UP001358417">
    <property type="component" value="Unassembled WGS sequence"/>
</dbReference>
<accession>A0AAV9NIG0</accession>
<name>A0AAV9NIG0_9EURO</name>
<dbReference type="GO" id="GO:0005634">
    <property type="term" value="C:nucleus"/>
    <property type="evidence" value="ECO:0007669"/>
    <property type="project" value="TreeGrafter"/>
</dbReference>
<dbReference type="PANTHER" id="PTHR12197:SF251">
    <property type="entry name" value="EG:BACR7C10.4 PROTEIN"/>
    <property type="match status" value="1"/>
</dbReference>
<dbReference type="SUPFAM" id="SSF82199">
    <property type="entry name" value="SET domain"/>
    <property type="match status" value="1"/>
</dbReference>
<proteinExistence type="predicted"/>
<keyword evidence="4" id="KW-1185">Reference proteome</keyword>
<dbReference type="Gene3D" id="2.170.270.10">
    <property type="entry name" value="SET domain"/>
    <property type="match status" value="1"/>
</dbReference>
<dbReference type="PROSITE" id="PS50280">
    <property type="entry name" value="SET"/>
    <property type="match status" value="1"/>
</dbReference>
<sequence>MDSENLTEPKPKPLRAIYRDAGNSKGYGLFAPCGIAPGERIYKESGASFPLFTPYRRPWELQEGFDDFGLFQNYMQIVSGHMSMLRKLYMEKWTQTLDGLDYPDDIEECFSRKVNSCNYSIDFICEALLGWLGGWREACPEIAKQADVEARYSARGAQRFLEDSFTYPVYDEVVEGACIFGLLTGLANHACFPNAILSVQGNTEIETGKLPRVVALTLTACKPIKKGDEITFCYVFGILTSVPQHRAQLLHFYKFDCRCDSCIREGDHSYKLGARDALGQWIFESKVERSDKVEQPLKFLCNRTRWMIDASEELGLFDTELPAALRECSRRTENANDLPRAFYFSYARTEMMRTRMPGSCHVGKAEHEFKEMCDHWDAPEALHLSKRLYNIDDGHEDEAGYRHVIDRIFMMSQDPADDKFTTTDVNDELREIVLGFEEINIRTQGHSQEDTSKLLAIADVTAKQAKNAKNQKRKSRARRSKQRQSDHDENLIESDTEKEDASSSEPLQDLHISQEEENAMDMSMKISDISDCKTVILPERPATLCPPPPNYAYLTAFIAASAAKDRVSKQFWCASRRLQQCMPFAPRDIEHLLAEKDGLGSKHDGFGLKMRRDSACGRLEGDMEFLDLEKVFGGRRRAHSFGNDAGKKDLLKEAEV</sequence>
<dbReference type="InterPro" id="IPR001214">
    <property type="entry name" value="SET_dom"/>
</dbReference>
<dbReference type="GeneID" id="89980522"/>
<protein>
    <recommendedName>
        <fullName evidence="2">SET domain-containing protein</fullName>
    </recommendedName>
</protein>
<dbReference type="CDD" id="cd20071">
    <property type="entry name" value="SET_SMYD"/>
    <property type="match status" value="1"/>
</dbReference>
<dbReference type="Pfam" id="PF00856">
    <property type="entry name" value="SET"/>
    <property type="match status" value="1"/>
</dbReference>
<evidence type="ECO:0000313" key="4">
    <source>
        <dbReference type="Proteomes" id="UP001358417"/>
    </source>
</evidence>
<feature type="compositionally biased region" description="Basic residues" evidence="1">
    <location>
        <begin position="469"/>
        <end position="482"/>
    </location>
</feature>
<dbReference type="PANTHER" id="PTHR12197">
    <property type="entry name" value="HISTONE-LYSINE N-METHYLTRANSFERASE SMYD"/>
    <property type="match status" value="1"/>
</dbReference>
<comment type="caution">
    <text evidence="3">The sequence shown here is derived from an EMBL/GenBank/DDBJ whole genome shotgun (WGS) entry which is preliminary data.</text>
</comment>